<dbReference type="InterPro" id="IPR013249">
    <property type="entry name" value="RNA_pol_sigma70_r4_t2"/>
</dbReference>
<feature type="domain" description="RNA polymerase sigma-70 region 2" evidence="2">
    <location>
        <begin position="7"/>
        <end position="71"/>
    </location>
</feature>
<comment type="subunit">
    <text evidence="1">Interacts transiently with the RNA polymerase catalytic core formed by RpoA, RpoB, RpoC and RpoZ (2 alpha, 1 beta, 1 beta' and 1 omega subunit) to form the RNA polymerase holoenzyme that can initiate transcription.</text>
</comment>
<dbReference type="RefSeq" id="WP_148065456.1">
    <property type="nucleotide sequence ID" value="NZ_VRYZ01000008.1"/>
</dbReference>
<dbReference type="SUPFAM" id="SSF88659">
    <property type="entry name" value="Sigma3 and sigma4 domains of RNA polymerase sigma factors"/>
    <property type="match status" value="1"/>
</dbReference>
<name>A0A5C8ZMB7_9GAMM</name>
<dbReference type="InterPro" id="IPR014303">
    <property type="entry name" value="RNA_pol_sigma-70_ECF"/>
</dbReference>
<dbReference type="NCBIfam" id="TIGR02937">
    <property type="entry name" value="sigma70-ECF"/>
    <property type="match status" value="1"/>
</dbReference>
<feature type="domain" description="RNA polymerase sigma factor 70 region 4 type 2" evidence="3">
    <location>
        <begin position="108"/>
        <end position="159"/>
    </location>
</feature>
<dbReference type="Pfam" id="PF04542">
    <property type="entry name" value="Sigma70_r2"/>
    <property type="match status" value="1"/>
</dbReference>
<dbReference type="OrthoDB" id="3211555at2"/>
<dbReference type="SUPFAM" id="SSF54427">
    <property type="entry name" value="NTF2-like"/>
    <property type="match status" value="1"/>
</dbReference>
<dbReference type="Gene3D" id="1.10.10.10">
    <property type="entry name" value="Winged helix-like DNA-binding domain superfamily/Winged helix DNA-binding domain"/>
    <property type="match status" value="1"/>
</dbReference>
<accession>A0A5C8ZMB7</accession>
<organism evidence="4 5">
    <name type="scientific">Parahaliea aestuarii</name>
    <dbReference type="NCBI Taxonomy" id="1852021"/>
    <lineage>
        <taxon>Bacteria</taxon>
        <taxon>Pseudomonadati</taxon>
        <taxon>Pseudomonadota</taxon>
        <taxon>Gammaproteobacteria</taxon>
        <taxon>Cellvibrionales</taxon>
        <taxon>Halieaceae</taxon>
        <taxon>Parahaliea</taxon>
    </lineage>
</organism>
<gene>
    <name evidence="4" type="ORF">FVW59_16400</name>
</gene>
<evidence type="ECO:0000259" key="2">
    <source>
        <dbReference type="Pfam" id="PF04542"/>
    </source>
</evidence>
<dbReference type="InterPro" id="IPR013324">
    <property type="entry name" value="RNA_pol_sigma_r3/r4-like"/>
</dbReference>
<evidence type="ECO:0000313" key="5">
    <source>
        <dbReference type="Proteomes" id="UP000321933"/>
    </source>
</evidence>
<comment type="caution">
    <text evidence="4">The sequence shown here is derived from an EMBL/GenBank/DDBJ whole genome shotgun (WGS) entry which is preliminary data.</text>
</comment>
<evidence type="ECO:0000259" key="3">
    <source>
        <dbReference type="Pfam" id="PF08281"/>
    </source>
</evidence>
<dbReference type="AlphaFoldDB" id="A0A5C8ZMB7"/>
<dbReference type="InterPro" id="IPR007627">
    <property type="entry name" value="RNA_pol_sigma70_r2"/>
</dbReference>
<dbReference type="NCBIfam" id="NF007214">
    <property type="entry name" value="PRK09636.1"/>
    <property type="match status" value="1"/>
</dbReference>
<dbReference type="InterPro" id="IPR032710">
    <property type="entry name" value="NTF2-like_dom_sf"/>
</dbReference>
<protein>
    <submittedName>
        <fullName evidence="4">Sigma-70 family RNA polymerase sigma factor</fullName>
    </submittedName>
</protein>
<reference evidence="4 5" key="1">
    <citation type="submission" date="2019-08" db="EMBL/GenBank/DDBJ databases">
        <title>Parahaliea maris sp. nov., isolated from the surface seawater.</title>
        <authorList>
            <person name="Liu Y."/>
        </authorList>
    </citation>
    <scope>NUCLEOTIDE SEQUENCE [LARGE SCALE GENOMIC DNA]</scope>
    <source>
        <strain evidence="4 5">S2-26</strain>
    </source>
</reference>
<dbReference type="InterPro" id="IPR052704">
    <property type="entry name" value="ECF_Sigma-70_Domain"/>
</dbReference>
<dbReference type="Proteomes" id="UP000321933">
    <property type="component" value="Unassembled WGS sequence"/>
</dbReference>
<dbReference type="NCBIfam" id="TIGR02957">
    <property type="entry name" value="SigX4"/>
    <property type="match status" value="1"/>
</dbReference>
<dbReference type="Pfam" id="PF08281">
    <property type="entry name" value="Sigma70_r4_2"/>
    <property type="match status" value="1"/>
</dbReference>
<dbReference type="GO" id="GO:0006352">
    <property type="term" value="P:DNA-templated transcription initiation"/>
    <property type="evidence" value="ECO:0007669"/>
    <property type="project" value="InterPro"/>
</dbReference>
<dbReference type="PANTHER" id="PTHR30173">
    <property type="entry name" value="SIGMA 19 FACTOR"/>
    <property type="match status" value="1"/>
</dbReference>
<keyword evidence="5" id="KW-1185">Reference proteome</keyword>
<dbReference type="InterPro" id="IPR036388">
    <property type="entry name" value="WH-like_DNA-bd_sf"/>
</dbReference>
<dbReference type="InterPro" id="IPR013325">
    <property type="entry name" value="RNA_pol_sigma_r2"/>
</dbReference>
<evidence type="ECO:0000256" key="1">
    <source>
        <dbReference type="ARBA" id="ARBA00011344"/>
    </source>
</evidence>
<dbReference type="SUPFAM" id="SSF88946">
    <property type="entry name" value="Sigma2 domain of RNA polymerase sigma factors"/>
    <property type="match status" value="1"/>
</dbReference>
<sequence>MTASEEFQANRSRLQGLAYRMLGSVADAEDVIQDAYLRWHDVDRAAVESPESYLTTVVSRLCLDRLGEARRKREVYIGPWLPEPLLTSHAESSASAEDKELSRDISFALMLALERLSPLERAAFLLHDVFELSYSEIAATLNRGEAACRQLVTRARQHIQRDKTRYRVDADQNEQLASAFFQASRQGDIATLQKLLLDDAVLHADGGGQRTAARKLMHGASRICRFFAGLASKQADTPPHWMIPVTINGGPGVLSLEADGLLQAATVRIEQGHISDIYIVRNPEKLAHLAHLVPEQVESDRTG</sequence>
<dbReference type="GO" id="GO:0003677">
    <property type="term" value="F:DNA binding"/>
    <property type="evidence" value="ECO:0007669"/>
    <property type="project" value="InterPro"/>
</dbReference>
<dbReference type="GO" id="GO:0016987">
    <property type="term" value="F:sigma factor activity"/>
    <property type="evidence" value="ECO:0007669"/>
    <property type="project" value="InterPro"/>
</dbReference>
<dbReference type="Gene3D" id="1.10.1740.10">
    <property type="match status" value="1"/>
</dbReference>
<proteinExistence type="predicted"/>
<dbReference type="Gene3D" id="3.10.450.50">
    <property type="match status" value="1"/>
</dbReference>
<dbReference type="EMBL" id="VRYZ01000008">
    <property type="protein sequence ID" value="TXS89598.1"/>
    <property type="molecule type" value="Genomic_DNA"/>
</dbReference>
<evidence type="ECO:0000313" key="4">
    <source>
        <dbReference type="EMBL" id="TXS89598.1"/>
    </source>
</evidence>
<dbReference type="InterPro" id="IPR014284">
    <property type="entry name" value="RNA_pol_sigma-70_dom"/>
</dbReference>
<dbReference type="PANTHER" id="PTHR30173:SF36">
    <property type="entry name" value="ECF RNA POLYMERASE SIGMA FACTOR SIGJ"/>
    <property type="match status" value="1"/>
</dbReference>